<name>A0ABQ5DUX3_9ASTR</name>
<reference evidence="2" key="1">
    <citation type="journal article" date="2022" name="Int. J. Mol. Sci.">
        <title>Draft Genome of Tanacetum Coccineum: Genomic Comparison of Closely Related Tanacetum-Family Plants.</title>
        <authorList>
            <person name="Yamashiro T."/>
            <person name="Shiraishi A."/>
            <person name="Nakayama K."/>
            <person name="Satake H."/>
        </authorList>
    </citation>
    <scope>NUCLEOTIDE SEQUENCE</scope>
</reference>
<organism evidence="2 3">
    <name type="scientific">Tanacetum coccineum</name>
    <dbReference type="NCBI Taxonomy" id="301880"/>
    <lineage>
        <taxon>Eukaryota</taxon>
        <taxon>Viridiplantae</taxon>
        <taxon>Streptophyta</taxon>
        <taxon>Embryophyta</taxon>
        <taxon>Tracheophyta</taxon>
        <taxon>Spermatophyta</taxon>
        <taxon>Magnoliopsida</taxon>
        <taxon>eudicotyledons</taxon>
        <taxon>Gunneridae</taxon>
        <taxon>Pentapetalae</taxon>
        <taxon>asterids</taxon>
        <taxon>campanulids</taxon>
        <taxon>Asterales</taxon>
        <taxon>Asteraceae</taxon>
        <taxon>Asteroideae</taxon>
        <taxon>Anthemideae</taxon>
        <taxon>Anthemidinae</taxon>
        <taxon>Tanacetum</taxon>
    </lineage>
</organism>
<evidence type="ECO:0000256" key="1">
    <source>
        <dbReference type="SAM" id="MobiDB-lite"/>
    </source>
</evidence>
<evidence type="ECO:0000313" key="2">
    <source>
        <dbReference type="EMBL" id="GJT42757.1"/>
    </source>
</evidence>
<comment type="caution">
    <text evidence="2">The sequence shown here is derived from an EMBL/GenBank/DDBJ whole genome shotgun (WGS) entry which is preliminary data.</text>
</comment>
<reference evidence="2" key="2">
    <citation type="submission" date="2022-01" db="EMBL/GenBank/DDBJ databases">
        <authorList>
            <person name="Yamashiro T."/>
            <person name="Shiraishi A."/>
            <person name="Satake H."/>
            <person name="Nakayama K."/>
        </authorList>
    </citation>
    <scope>NUCLEOTIDE SEQUENCE</scope>
</reference>
<dbReference type="Proteomes" id="UP001151760">
    <property type="component" value="Unassembled WGS sequence"/>
</dbReference>
<evidence type="ECO:0000313" key="3">
    <source>
        <dbReference type="Proteomes" id="UP001151760"/>
    </source>
</evidence>
<feature type="region of interest" description="Disordered" evidence="1">
    <location>
        <begin position="1"/>
        <end position="57"/>
    </location>
</feature>
<dbReference type="EMBL" id="BQNB010015672">
    <property type="protein sequence ID" value="GJT42757.1"/>
    <property type="molecule type" value="Genomic_DNA"/>
</dbReference>
<feature type="compositionally biased region" description="Acidic residues" evidence="1">
    <location>
        <begin position="1"/>
        <end position="13"/>
    </location>
</feature>
<feature type="compositionally biased region" description="Gly residues" evidence="1">
    <location>
        <begin position="46"/>
        <end position="57"/>
    </location>
</feature>
<keyword evidence="3" id="KW-1185">Reference proteome</keyword>
<gene>
    <name evidence="2" type="ORF">Tco_0951472</name>
</gene>
<accession>A0ABQ5DUX3</accession>
<sequence>MKIPCEDIEDIDMGDSTGVSVSLGGGISSGGKKSRESNIGGSDNTGDGGTTVGGGIVEGDGEVRVMTRGFGDLVAKLGDKVVMEVLVRCWSDGDVVVRSW</sequence>
<proteinExistence type="predicted"/>
<protein>
    <submittedName>
        <fullName evidence="2">Uncharacterized protein</fullName>
    </submittedName>
</protein>